<feature type="compositionally biased region" description="Basic and acidic residues" evidence="2">
    <location>
        <begin position="1371"/>
        <end position="1383"/>
    </location>
</feature>
<proteinExistence type="predicted"/>
<keyword evidence="4" id="KW-1185">Reference proteome</keyword>
<feature type="compositionally biased region" description="Polar residues" evidence="2">
    <location>
        <begin position="1586"/>
        <end position="1595"/>
    </location>
</feature>
<dbReference type="PANTHER" id="PTHR21740">
    <property type="entry name" value="NCK-ASSOCIATED PROTEIN 5"/>
    <property type="match status" value="1"/>
</dbReference>
<feature type="compositionally biased region" description="Polar residues" evidence="2">
    <location>
        <begin position="694"/>
        <end position="705"/>
    </location>
</feature>
<protein>
    <recommendedName>
        <fullName evidence="5">Nck-associated protein 5</fullName>
    </recommendedName>
</protein>
<feature type="coiled-coil region" evidence="1">
    <location>
        <begin position="22"/>
        <end position="94"/>
    </location>
</feature>
<feature type="compositionally biased region" description="Polar residues" evidence="2">
    <location>
        <begin position="431"/>
        <end position="453"/>
    </location>
</feature>
<feature type="compositionally biased region" description="Polar residues" evidence="2">
    <location>
        <begin position="512"/>
        <end position="546"/>
    </location>
</feature>
<feature type="compositionally biased region" description="Basic residues" evidence="2">
    <location>
        <begin position="675"/>
        <end position="687"/>
    </location>
</feature>
<feature type="compositionally biased region" description="Basic and acidic residues" evidence="2">
    <location>
        <begin position="1788"/>
        <end position="1822"/>
    </location>
</feature>
<evidence type="ECO:0000313" key="4">
    <source>
        <dbReference type="Proteomes" id="UP000683360"/>
    </source>
</evidence>
<dbReference type="GO" id="GO:0007019">
    <property type="term" value="P:microtubule depolymerization"/>
    <property type="evidence" value="ECO:0007669"/>
    <property type="project" value="TreeGrafter"/>
</dbReference>
<keyword evidence="1" id="KW-0175">Coiled coil</keyword>
<dbReference type="PANTHER" id="PTHR21740:SF8">
    <property type="entry name" value="NCK-ASSOCIATED PROTEIN 5"/>
    <property type="match status" value="1"/>
</dbReference>
<comment type="caution">
    <text evidence="3">The sequence shown here is derived from an EMBL/GenBank/DDBJ whole genome shotgun (WGS) entry which is preliminary data.</text>
</comment>
<dbReference type="EMBL" id="CAJPWZ010001022">
    <property type="protein sequence ID" value="CAG2205359.1"/>
    <property type="molecule type" value="Genomic_DNA"/>
</dbReference>
<feature type="region of interest" description="Disordered" evidence="2">
    <location>
        <begin position="342"/>
        <end position="546"/>
    </location>
</feature>
<feature type="compositionally biased region" description="Polar residues" evidence="2">
    <location>
        <begin position="1825"/>
        <end position="1834"/>
    </location>
</feature>
<evidence type="ECO:0000256" key="1">
    <source>
        <dbReference type="SAM" id="Coils"/>
    </source>
</evidence>
<feature type="region of interest" description="Disordered" evidence="2">
    <location>
        <begin position="1761"/>
        <end position="1906"/>
    </location>
</feature>
<reference evidence="3" key="1">
    <citation type="submission" date="2021-03" db="EMBL/GenBank/DDBJ databases">
        <authorList>
            <person name="Bekaert M."/>
        </authorList>
    </citation>
    <scope>NUCLEOTIDE SEQUENCE</scope>
</reference>
<evidence type="ECO:0008006" key="5">
    <source>
        <dbReference type="Google" id="ProtNLM"/>
    </source>
</evidence>
<feature type="compositionally biased region" description="Low complexity" evidence="2">
    <location>
        <begin position="459"/>
        <end position="498"/>
    </location>
</feature>
<feature type="region of interest" description="Disordered" evidence="2">
    <location>
        <begin position="971"/>
        <end position="999"/>
    </location>
</feature>
<feature type="region of interest" description="Disordered" evidence="2">
    <location>
        <begin position="1365"/>
        <end position="1394"/>
    </location>
</feature>
<feature type="compositionally biased region" description="Basic and acidic residues" evidence="2">
    <location>
        <begin position="1618"/>
        <end position="1663"/>
    </location>
</feature>
<feature type="compositionally biased region" description="Basic and acidic residues" evidence="2">
    <location>
        <begin position="1576"/>
        <end position="1585"/>
    </location>
</feature>
<dbReference type="InterPro" id="IPR026163">
    <property type="entry name" value="Nckap5l"/>
</dbReference>
<evidence type="ECO:0000313" key="3">
    <source>
        <dbReference type="EMBL" id="CAG2205359.1"/>
    </source>
</evidence>
<feature type="compositionally biased region" description="Polar residues" evidence="2">
    <location>
        <begin position="372"/>
        <end position="390"/>
    </location>
</feature>
<gene>
    <name evidence="3" type="ORF">MEDL_19834</name>
</gene>
<dbReference type="GO" id="GO:0035371">
    <property type="term" value="C:microtubule plus-end"/>
    <property type="evidence" value="ECO:0007669"/>
    <property type="project" value="TreeGrafter"/>
</dbReference>
<feature type="region of interest" description="Disordered" evidence="2">
    <location>
        <begin position="892"/>
        <end position="921"/>
    </location>
</feature>
<feature type="compositionally biased region" description="Basic and acidic residues" evidence="2">
    <location>
        <begin position="664"/>
        <end position="674"/>
    </location>
</feature>
<feature type="compositionally biased region" description="Basic and acidic residues" evidence="2">
    <location>
        <begin position="1835"/>
        <end position="1866"/>
    </location>
</feature>
<feature type="region of interest" description="Disordered" evidence="2">
    <location>
        <begin position="747"/>
        <end position="788"/>
    </location>
</feature>
<organism evidence="3 4">
    <name type="scientific">Mytilus edulis</name>
    <name type="common">Blue mussel</name>
    <dbReference type="NCBI Taxonomy" id="6550"/>
    <lineage>
        <taxon>Eukaryota</taxon>
        <taxon>Metazoa</taxon>
        <taxon>Spiralia</taxon>
        <taxon>Lophotrochozoa</taxon>
        <taxon>Mollusca</taxon>
        <taxon>Bivalvia</taxon>
        <taxon>Autobranchia</taxon>
        <taxon>Pteriomorphia</taxon>
        <taxon>Mytilida</taxon>
        <taxon>Mytiloidea</taxon>
        <taxon>Mytilidae</taxon>
        <taxon>Mytilinae</taxon>
        <taxon>Mytilus</taxon>
    </lineage>
</organism>
<dbReference type="Proteomes" id="UP000683360">
    <property type="component" value="Unassembled WGS sequence"/>
</dbReference>
<feature type="compositionally biased region" description="Basic and acidic residues" evidence="2">
    <location>
        <begin position="353"/>
        <end position="363"/>
    </location>
</feature>
<feature type="compositionally biased region" description="Polar residues" evidence="2">
    <location>
        <begin position="1881"/>
        <end position="1895"/>
    </location>
</feature>
<feature type="region of interest" description="Disordered" evidence="2">
    <location>
        <begin position="638"/>
        <end position="657"/>
    </location>
</feature>
<feature type="compositionally biased region" description="Polar residues" evidence="2">
    <location>
        <begin position="764"/>
        <end position="787"/>
    </location>
</feature>
<feature type="compositionally biased region" description="Polar residues" evidence="2">
    <location>
        <begin position="971"/>
        <end position="992"/>
    </location>
</feature>
<accession>A0A8S3REY9</accession>
<feature type="region of interest" description="Disordered" evidence="2">
    <location>
        <begin position="664"/>
        <end position="729"/>
    </location>
</feature>
<feature type="region of interest" description="Disordered" evidence="2">
    <location>
        <begin position="1576"/>
        <end position="1664"/>
    </location>
</feature>
<dbReference type="GO" id="GO:0001578">
    <property type="term" value="P:microtubule bundle formation"/>
    <property type="evidence" value="ECO:0007669"/>
    <property type="project" value="TreeGrafter"/>
</dbReference>
<feature type="compositionally biased region" description="Polar residues" evidence="2">
    <location>
        <begin position="892"/>
        <end position="901"/>
    </location>
</feature>
<feature type="compositionally biased region" description="Polar residues" evidence="2">
    <location>
        <begin position="1761"/>
        <end position="1773"/>
    </location>
</feature>
<feature type="compositionally biased region" description="Basic and acidic residues" evidence="2">
    <location>
        <begin position="902"/>
        <end position="916"/>
    </location>
</feature>
<feature type="region of interest" description="Disordered" evidence="2">
    <location>
        <begin position="809"/>
        <end position="834"/>
    </location>
</feature>
<dbReference type="OrthoDB" id="8930856at2759"/>
<feature type="compositionally biased region" description="Polar residues" evidence="2">
    <location>
        <begin position="401"/>
        <end position="424"/>
    </location>
</feature>
<feature type="compositionally biased region" description="Polar residues" evidence="2">
    <location>
        <begin position="1067"/>
        <end position="1081"/>
    </location>
</feature>
<name>A0A8S3REY9_MYTED</name>
<feature type="compositionally biased region" description="Low complexity" evidence="2">
    <location>
        <begin position="750"/>
        <end position="763"/>
    </location>
</feature>
<sequence length="1922" mass="216341">MFVFLYQEYLMVYLEFQLADEKDNILKDLERERMLRADAEKKLRELTIETDQSQSRLRHIQTEFQNMEQAVTQMMQFKSKIDQLKHEKSSLSMQSITVTSAVWRENIMLLNDVKKFEQQMSNGTDQERTKLLLERLKMLEAENSSLVLENEQQRQQYEKCLDEIANQVVQALLAQKALLAQEVGFIMFRGVIKYNLVVQALLAQEVGFKMFRGVIKYNQVVQALLAQEALREECVKLQTRVQDLEFQNKELNCLFQQKVKYSSDTVLQSLPPSQTVSTSTLCESTGYYNSVCSLPPSSSVSVETMAFEDCNTLTNNKCNSPNCGTNCDNGKCRTKIETEFPATNSSPKMKHVSVVERASEKAKQRSSSTSSLNTGSKIRTYRSNSTNASLGKSKIIPPGKISQSSSNVSANQIETTVQINQSDSSVKRRSLSQPDHINKAVTNVNQSKTGSKPTRTELSKSSSKLNSKLQKSSSSSSIPTKKTSKSQSSLPQSTGSQSRLHQKKTEQDSGRKNSGQLTHGSSNSRVPKTVPSIKTQGSSVSKLNQTCTQSDINTKLREVTPTNNQPARVPSFPNGQYFYDYSDEDSDINRPISGCSNGSTISINEILDDDDDTDTLLDADFTAEKFAFFETPQFMQAEEKKKEKARKKKEKSIFSSLRGKPDIVKDTEYSEQKNKIKSPRSHRRRSSLPHSNKTKQPNRPSSLVLNSKDKNNMKHGYSSSSLSSSESDENWSPQFARQYQLKLYKARNKSGSSESGSMSGSLSEKTQLKSSQELTPTVSEKSFGSQTEARDKDIYREVIVVKNIDNSNVNSLNRKRGPPPPIPKKPPIAGSRSPGIIMGIQSPGLRNKTLSTHQELSLLRPHEFKTGVFDNVDAIHSVSVIAEQTVNQTHKYMSSDSSFESVKNEKVERSGSKDDGYSTMSSDIQPEMLEKFSDSSLKRDAIFGNDFQVRNDMTVMHVTDSSHKFVNCGTSPLDTSVVNSNSPKRSSPNMQDKNGGYNSLGRVKAMKQMFEAECQKQNDTCKRFPLRKSFSVDSKLGHNEKTLNRRSLGDDVQLNVTEIDETESKNRSSSWGNNSHHVTDSLHQNDTADLLDKDNKYSQNKQQIEDRTNLKEQDHYVSKLDHVTLSSDHVTSTSRSHMTSDRNSIYHMLNDSEENFLSDIPEEKEDYGEMSGASNEKLLDFPVRKQILKKDQISNLQLFETSTTKHYWSSTLGLCRFLSDSDLAEISKRQSVDNFKDIGNISSGKALERSVSLSGLNTKTEILANMKLAPTLRRSCRQSLINEINVNDRVQDIVKEHILKQLAHSVDSESDDDLQNYSFDQLLAKKQRQNYLAQSFESKFNQPAPFKNQCDFPEDSFSSNYHENEATFSSNEERGEDKGRQSSKESSPMGEKPSKFRSDYYSLCMVGSNRSLFSGSNEGESDQILIDEPQCVNCKDPLNCRQCTKAKNTEEFDEISRQLQSLSKTVNALQQSLTGVDSCDSDAESNEDHSHMFISPNSDFHGDGYQWVEDDEFYLTPCGGELIMGASPFSDTGACAEWINEYADDTSCNDEFEFYGNFADEKIDVRQFQAPIKEEEEIHKYEESRTVTPPQSKSPIQRGKNGPQPCDSYSKQKALKKLRGEGHVRHHSDGHLSKINHESKANGTEERIGSIYRSRERTEDNKMSDPQVRAAMLDAMVHLSGASMDSLDDNIGVDHVMCSRLLGGDKGPVRSTGTRSAVDLSQFFVRYGEPEEEAVAAFDFLDEIPADPLQQQMTGLTISQSNTVSQCPQTELTNKGPENKSLPVQEQKQLESENSQTKEEKCQDIKGITDNKSKLQKPEKRFFNFTRSKSTKSTDNSKEKDSKLPKKVKSKEIKEKDKETPKEKSKIPKFRSSSSERKVSKQFSVKTMPENSIKSTGLKHFNSGSQEHVLSLKTNNRIVDKL</sequence>
<evidence type="ECO:0000256" key="2">
    <source>
        <dbReference type="SAM" id="MobiDB-lite"/>
    </source>
</evidence>
<feature type="region of interest" description="Disordered" evidence="2">
    <location>
        <begin position="1060"/>
        <end position="1081"/>
    </location>
</feature>